<dbReference type="Proteomes" id="UP000192907">
    <property type="component" value="Unassembled WGS sequence"/>
</dbReference>
<keyword evidence="4" id="KW-1185">Reference proteome</keyword>
<evidence type="ECO:0000256" key="1">
    <source>
        <dbReference type="SAM" id="Coils"/>
    </source>
</evidence>
<dbReference type="EMBL" id="FWZT01000008">
    <property type="protein sequence ID" value="SMF25615.1"/>
    <property type="molecule type" value="Genomic_DNA"/>
</dbReference>
<dbReference type="OrthoDB" id="5622869at2"/>
<evidence type="ECO:0000256" key="2">
    <source>
        <dbReference type="SAM" id="Phobius"/>
    </source>
</evidence>
<keyword evidence="1" id="KW-0175">Coiled coil</keyword>
<reference evidence="4" key="1">
    <citation type="submission" date="2017-04" db="EMBL/GenBank/DDBJ databases">
        <authorList>
            <person name="Varghese N."/>
            <person name="Submissions S."/>
        </authorList>
    </citation>
    <scope>NUCLEOTIDE SEQUENCE [LARGE SCALE GENOMIC DNA]</scope>
    <source>
        <strain evidence="4">RKEM611</strain>
    </source>
</reference>
<keyword evidence="2" id="KW-0812">Transmembrane</keyword>
<keyword evidence="2" id="KW-1133">Transmembrane helix</keyword>
<protein>
    <submittedName>
        <fullName evidence="3">Uncharacterized protein</fullName>
    </submittedName>
</protein>
<proteinExistence type="predicted"/>
<gene>
    <name evidence="3" type="ORF">SAMN06296036_10884</name>
</gene>
<sequence length="275" mass="31895">MRSWGLGSYRRHDKELEQENFWPSFADIMMVIVMIFLMVMVVLLVKNWELVTQLKQSILAEQQIAEEAEKKASENVLLSDRLADAESLVSRLRLQLMQAQDENGELRVQLDEKSEEIRIFENTLAENSQTIKDLEGREVELKAMLAEEKKSAEDKAQAIMQLQANARAAQDEFDVLKKKYDKLVRPARTPKGKTVVEVSYTKEAGRNVIRLKEPGKPLREVNSDEMHQTLARIQKIDPSKLYLKIVFPKGSQISHDEAWRFTSGLLDRYDYYYQD</sequence>
<keyword evidence="2" id="KW-0472">Membrane</keyword>
<feature type="transmembrane region" description="Helical" evidence="2">
    <location>
        <begin position="20"/>
        <end position="45"/>
    </location>
</feature>
<evidence type="ECO:0000313" key="4">
    <source>
        <dbReference type="Proteomes" id="UP000192907"/>
    </source>
</evidence>
<dbReference type="AlphaFoldDB" id="A0A1Y6BZ88"/>
<accession>A0A1Y6BZ88</accession>
<evidence type="ECO:0000313" key="3">
    <source>
        <dbReference type="EMBL" id="SMF25615.1"/>
    </source>
</evidence>
<dbReference type="RefSeq" id="WP_132318978.1">
    <property type="nucleotide sequence ID" value="NZ_FWZT01000008.1"/>
</dbReference>
<organism evidence="3 4">
    <name type="scientific">Pseudobacteriovorax antillogorgiicola</name>
    <dbReference type="NCBI Taxonomy" id="1513793"/>
    <lineage>
        <taxon>Bacteria</taxon>
        <taxon>Pseudomonadati</taxon>
        <taxon>Bdellovibrionota</taxon>
        <taxon>Oligoflexia</taxon>
        <taxon>Oligoflexales</taxon>
        <taxon>Pseudobacteriovoracaceae</taxon>
        <taxon>Pseudobacteriovorax</taxon>
    </lineage>
</organism>
<name>A0A1Y6BZ88_9BACT</name>
<feature type="coiled-coil region" evidence="1">
    <location>
        <begin position="51"/>
        <end position="179"/>
    </location>
</feature>